<dbReference type="PANTHER" id="PTHR11102:SF160">
    <property type="entry name" value="ERAD-ASSOCIATED E3 UBIQUITIN-PROTEIN LIGASE COMPONENT HRD3"/>
    <property type="match status" value="1"/>
</dbReference>
<name>A0ABV7DP59_9RHOB</name>
<comment type="caution">
    <text evidence="2">The sequence shown here is derived from an EMBL/GenBank/DDBJ whole genome shotgun (WGS) entry which is preliminary data.</text>
</comment>
<dbReference type="Pfam" id="PF08238">
    <property type="entry name" value="Sel1"/>
    <property type="match status" value="5"/>
</dbReference>
<evidence type="ECO:0000313" key="3">
    <source>
        <dbReference type="Proteomes" id="UP001595445"/>
    </source>
</evidence>
<dbReference type="InterPro" id="IPR011990">
    <property type="entry name" value="TPR-like_helical_dom_sf"/>
</dbReference>
<dbReference type="Proteomes" id="UP001595445">
    <property type="component" value="Unassembled WGS sequence"/>
</dbReference>
<accession>A0ABV7DP59</accession>
<keyword evidence="1" id="KW-0732">Signal</keyword>
<feature type="chain" id="PRO_5046712566" evidence="1">
    <location>
        <begin position="21"/>
        <end position="911"/>
    </location>
</feature>
<protein>
    <submittedName>
        <fullName evidence="2">SEL1-like repeat protein</fullName>
    </submittedName>
</protein>
<evidence type="ECO:0000313" key="2">
    <source>
        <dbReference type="EMBL" id="MFC3084590.1"/>
    </source>
</evidence>
<dbReference type="Gene3D" id="1.25.40.10">
    <property type="entry name" value="Tetratricopeptide repeat domain"/>
    <property type="match status" value="2"/>
</dbReference>
<dbReference type="EMBL" id="JBHRSM010000001">
    <property type="protein sequence ID" value="MFC3084590.1"/>
    <property type="molecule type" value="Genomic_DNA"/>
</dbReference>
<dbReference type="SMART" id="SM00671">
    <property type="entry name" value="SEL1"/>
    <property type="match status" value="6"/>
</dbReference>
<evidence type="ECO:0000256" key="1">
    <source>
        <dbReference type="SAM" id="SignalP"/>
    </source>
</evidence>
<dbReference type="PANTHER" id="PTHR11102">
    <property type="entry name" value="SEL-1-LIKE PROTEIN"/>
    <property type="match status" value="1"/>
</dbReference>
<reference evidence="3" key="1">
    <citation type="journal article" date="2019" name="Int. J. Syst. Evol. Microbiol.">
        <title>The Global Catalogue of Microorganisms (GCM) 10K type strain sequencing project: providing services to taxonomists for standard genome sequencing and annotation.</title>
        <authorList>
            <consortium name="The Broad Institute Genomics Platform"/>
            <consortium name="The Broad Institute Genome Sequencing Center for Infectious Disease"/>
            <person name="Wu L."/>
            <person name="Ma J."/>
        </authorList>
    </citation>
    <scope>NUCLEOTIDE SEQUENCE [LARGE SCALE GENOMIC DNA]</scope>
    <source>
        <strain evidence="3">KCTC 62102</strain>
    </source>
</reference>
<proteinExistence type="predicted"/>
<organism evidence="2 3">
    <name type="scientific">Tabrizicola soli</name>
    <dbReference type="NCBI Taxonomy" id="2185115"/>
    <lineage>
        <taxon>Bacteria</taxon>
        <taxon>Pseudomonadati</taxon>
        <taxon>Pseudomonadota</taxon>
        <taxon>Alphaproteobacteria</taxon>
        <taxon>Rhodobacterales</taxon>
        <taxon>Paracoccaceae</taxon>
        <taxon>Tabrizicola</taxon>
    </lineage>
</organism>
<sequence>MLRTTLATLMVLALPLAARAATVDLVFEPPVLDSAPICDRNLSDEALVAKWEGADPAAPPETDTGLIKRDLRRLIELDSRRWFEVASAVQAGFRTLDPEYSDANMLIDRIELLLATGHLAELQQEGLVEKLAAMDLSQTPRAQHLLAGYLMRGVGIERDMERGEALLLTAAFGGNADAILDLVERENQGGPIEGWDVPPELGVTMAFGALLGKLDPLICDRVNRIAREYMNGNIVTRDPILAERWFRFSADLGDAISAWRVAEMHLRAEDIAKDNDVLLHYLTAASDAGLPYAQVALARVEADGALVPRDLEAADATYAAAAASDWAPGAASHVLFLQAQSRRDPQWTPRYIEALSDLAASPKAPAWALIAMAEEVLKQKGRWAGEAEAEELLDRAIALGEYAAMERTAPMRFRAARTPADFYKVMDQLIQVVVSGGEVDPLLELSNAFICRAPDAPQVAEADYWVRAADSTATIAVDFTPEELAALAATPDPIAEAEVQTQALNGRISAIAQYMYLLEKRGAPAGTLAFWTDYATRFPGVTTARASLALKAARSPAAREAALDLFRQAVRQGETSASGQLAEALLDEGYINADAQAEALELLLPLAERGIGDAMALLPLADPETFPNLAAVHDRYGETIDSRGDFDALLLALPLLKDKAVFDDYQRRATAITGCTFDEALRLADAVGRSGDRALLERWLGIAEYLARGKGAALADLADVFSRYGTDADEPRILAFYEAARSDGSRVAIHRLLNIYSHRSSPQYDPGISAGLFVDLVRFSAPEELPAALGRLRNATPEIRAIAYRSIDEAALYLTAAESGNAVAMREYALILRKSAATPAEVLDSTEWLRRAAEAGEPAAMIDYADALVFGIGVTPSREEAVAWLQKAADLGNTDAAQRLRTLELTTEVGQ</sequence>
<feature type="signal peptide" evidence="1">
    <location>
        <begin position="1"/>
        <end position="20"/>
    </location>
</feature>
<dbReference type="InterPro" id="IPR006597">
    <property type="entry name" value="Sel1-like"/>
</dbReference>
<dbReference type="SUPFAM" id="SSF81901">
    <property type="entry name" value="HCP-like"/>
    <property type="match status" value="2"/>
</dbReference>
<gene>
    <name evidence="2" type="ORF">ACFOD6_00885</name>
</gene>
<keyword evidence="3" id="KW-1185">Reference proteome</keyword>
<dbReference type="InterPro" id="IPR050767">
    <property type="entry name" value="Sel1_AlgK"/>
</dbReference>
<dbReference type="RefSeq" id="WP_197642281.1">
    <property type="nucleotide sequence ID" value="NZ_JAEACP010000004.1"/>
</dbReference>